<accession>A0A160FTN3</accession>
<sequence length="316" mass="34145">MRCNRTLFKWLLIATALLMGAGGARATDIGATLAGTRSEFWKAMENGIAQAGTDLGVNVLVRSPMDDDPQTAAKNVQLKMVRSLIASGAKAIVLAPIPVIGLKTPVELPVPVVFIDRPSNDFHAISTVCTDNYAAGRAAALTLKGHLAPGAKVAVLRLSPDVVSTTSRENGFIDAARQMGFEVVIDTFIGHGIHEPQVAAEDAIKAYGRPIDAIFTPTDFTTVAAVRAVDELALSKRPKLVGFDYRPIFRQYLHTGELYAFVVQDAYRMGYVAVQTLVQFRAHQQVLTNQTIETIVVTGANIDDPTVLAKLKQYEQ</sequence>
<feature type="chain" id="PRO_5007814689" description="Periplasmic binding protein domain-containing protein" evidence="4">
    <location>
        <begin position="27"/>
        <end position="316"/>
    </location>
</feature>
<dbReference type="InterPro" id="IPR025997">
    <property type="entry name" value="SBP_2_dom"/>
</dbReference>
<evidence type="ECO:0000256" key="2">
    <source>
        <dbReference type="ARBA" id="ARBA00007639"/>
    </source>
</evidence>
<dbReference type="PANTHER" id="PTHR46847:SF1">
    <property type="entry name" value="D-ALLOSE-BINDING PERIPLASMIC PROTEIN-RELATED"/>
    <property type="match status" value="1"/>
</dbReference>
<gene>
    <name evidence="6" type="ORF">AYM40_29295</name>
</gene>
<organism evidence="6 7">
    <name type="scientific">Paraburkholderia phytofirmans OLGA172</name>
    <dbReference type="NCBI Taxonomy" id="1417228"/>
    <lineage>
        <taxon>Bacteria</taxon>
        <taxon>Pseudomonadati</taxon>
        <taxon>Pseudomonadota</taxon>
        <taxon>Betaproteobacteria</taxon>
        <taxon>Burkholderiales</taxon>
        <taxon>Burkholderiaceae</taxon>
        <taxon>Paraburkholderia</taxon>
    </lineage>
</organism>
<dbReference type="Gene3D" id="3.40.50.2300">
    <property type="match status" value="2"/>
</dbReference>
<dbReference type="KEGG" id="buz:AYM40_29295"/>
<comment type="subcellular location">
    <subcellularLocation>
        <location evidence="1">Cell envelope</location>
    </subcellularLocation>
</comment>
<dbReference type="AlphaFoldDB" id="A0A160FTN3"/>
<proteinExistence type="inferred from homology"/>
<dbReference type="Pfam" id="PF13407">
    <property type="entry name" value="Peripla_BP_4"/>
    <property type="match status" value="1"/>
</dbReference>
<keyword evidence="3 4" id="KW-0732">Signal</keyword>
<evidence type="ECO:0000313" key="6">
    <source>
        <dbReference type="EMBL" id="ANB76342.1"/>
    </source>
</evidence>
<protein>
    <recommendedName>
        <fullName evidence="5">Periplasmic binding protein domain-containing protein</fullName>
    </recommendedName>
</protein>
<keyword evidence="7" id="KW-1185">Reference proteome</keyword>
<evidence type="ECO:0000256" key="4">
    <source>
        <dbReference type="SAM" id="SignalP"/>
    </source>
</evidence>
<dbReference type="GO" id="GO:0030313">
    <property type="term" value="C:cell envelope"/>
    <property type="evidence" value="ECO:0007669"/>
    <property type="project" value="UniProtKB-SubCell"/>
</dbReference>
<dbReference type="InterPro" id="IPR028082">
    <property type="entry name" value="Peripla_BP_I"/>
</dbReference>
<dbReference type="OrthoDB" id="250606at2"/>
<feature type="domain" description="Periplasmic binding protein" evidence="5">
    <location>
        <begin position="32"/>
        <end position="279"/>
    </location>
</feature>
<dbReference type="SUPFAM" id="SSF53822">
    <property type="entry name" value="Periplasmic binding protein-like I"/>
    <property type="match status" value="1"/>
</dbReference>
<evidence type="ECO:0000259" key="5">
    <source>
        <dbReference type="Pfam" id="PF13407"/>
    </source>
</evidence>
<dbReference type="STRING" id="1804984.AYM40_29295"/>
<reference evidence="6 7" key="1">
    <citation type="journal article" date="2016" name="Gene">
        <title>PacBio SMRT assembly of a complex multi-replicon genome reveals chlorocatechol degradative operon in a region of genome plasticity.</title>
        <authorList>
            <person name="Ricker N."/>
            <person name="Shen S.Y."/>
            <person name="Goordial J."/>
            <person name="Jin S."/>
            <person name="Fulthorpe R.R."/>
        </authorList>
    </citation>
    <scope>NUCLEOTIDE SEQUENCE [LARGE SCALE GENOMIC DNA]</scope>
    <source>
        <strain evidence="6 7">OLGA172</strain>
    </source>
</reference>
<dbReference type="PANTHER" id="PTHR46847">
    <property type="entry name" value="D-ALLOSE-BINDING PERIPLASMIC PROTEIN-RELATED"/>
    <property type="match status" value="1"/>
</dbReference>
<dbReference type="GO" id="GO:0030246">
    <property type="term" value="F:carbohydrate binding"/>
    <property type="evidence" value="ECO:0007669"/>
    <property type="project" value="UniProtKB-ARBA"/>
</dbReference>
<name>A0A160FTN3_9BURK</name>
<feature type="signal peptide" evidence="4">
    <location>
        <begin position="1"/>
        <end position="26"/>
    </location>
</feature>
<comment type="similarity">
    <text evidence="2">Belongs to the bacterial solute-binding protein 2 family.</text>
</comment>
<evidence type="ECO:0000256" key="3">
    <source>
        <dbReference type="ARBA" id="ARBA00022729"/>
    </source>
</evidence>
<evidence type="ECO:0000313" key="7">
    <source>
        <dbReference type="Proteomes" id="UP000076852"/>
    </source>
</evidence>
<dbReference type="Proteomes" id="UP000076852">
    <property type="component" value="Chromosome 2"/>
</dbReference>
<dbReference type="EMBL" id="CP014579">
    <property type="protein sequence ID" value="ANB76342.1"/>
    <property type="molecule type" value="Genomic_DNA"/>
</dbReference>
<dbReference type="RefSeq" id="WP_158515346.1">
    <property type="nucleotide sequence ID" value="NZ_CP014579.1"/>
</dbReference>
<evidence type="ECO:0000256" key="1">
    <source>
        <dbReference type="ARBA" id="ARBA00004196"/>
    </source>
</evidence>